<dbReference type="EMBL" id="BAAATZ010000003">
    <property type="protein sequence ID" value="GAA2720053.1"/>
    <property type="molecule type" value="Genomic_DNA"/>
</dbReference>
<sequence length="305" mass="32840">MPTRSPSTSSTSFVSDGDRCAAWLTLPEGAGPHPAVVLVHGGGATHEMMLDQYEKWFSRAGLAVLAFDFRHLGASEGEPRQLVSARRYARDIDAALEFVRSHPELDGRRIALWGTSFGASHVVAAAARHPELSAAVVQCPVLSGRAIALRGGLRHLARFTVPIVSDLARAALRLPRRYVPLVGEPGEAAFVTQPGALEGWASVCPPGYEFDNRVTAASGLGMLLYHAAADAPRVRCPLLVCQSDRENLIDTAIAEKAAAAAPCGVLKHYDADHFTVYHPPLVDQLVADQIDFLTAHLRPRPENRP</sequence>
<dbReference type="RefSeq" id="WP_344448655.1">
    <property type="nucleotide sequence ID" value="NZ_BAAATZ010000003.1"/>
</dbReference>
<feature type="domain" description="Serine aminopeptidase S33" evidence="3">
    <location>
        <begin position="32"/>
        <end position="267"/>
    </location>
</feature>
<protein>
    <submittedName>
        <fullName evidence="4">Alpha/beta fold hydrolase</fullName>
    </submittedName>
</protein>
<dbReference type="SUPFAM" id="SSF53474">
    <property type="entry name" value="alpha/beta-Hydrolases"/>
    <property type="match status" value="1"/>
</dbReference>
<gene>
    <name evidence="4" type="ORF">GCM10010439_07090</name>
</gene>
<dbReference type="InterPro" id="IPR022742">
    <property type="entry name" value="Hydrolase_4"/>
</dbReference>
<evidence type="ECO:0000256" key="1">
    <source>
        <dbReference type="ARBA" id="ARBA00008645"/>
    </source>
</evidence>
<evidence type="ECO:0000256" key="2">
    <source>
        <dbReference type="ARBA" id="ARBA00022801"/>
    </source>
</evidence>
<comment type="similarity">
    <text evidence="1">Belongs to the AB hydrolase superfamily.</text>
</comment>
<evidence type="ECO:0000313" key="5">
    <source>
        <dbReference type="Proteomes" id="UP001501842"/>
    </source>
</evidence>
<dbReference type="PANTHER" id="PTHR22946:SF9">
    <property type="entry name" value="POLYKETIDE TRANSFERASE AF380"/>
    <property type="match status" value="1"/>
</dbReference>
<evidence type="ECO:0000313" key="4">
    <source>
        <dbReference type="EMBL" id="GAA2720053.1"/>
    </source>
</evidence>
<dbReference type="GO" id="GO:0016787">
    <property type="term" value="F:hydrolase activity"/>
    <property type="evidence" value="ECO:0007669"/>
    <property type="project" value="UniProtKB-KW"/>
</dbReference>
<keyword evidence="5" id="KW-1185">Reference proteome</keyword>
<dbReference type="InterPro" id="IPR029058">
    <property type="entry name" value="AB_hydrolase_fold"/>
</dbReference>
<dbReference type="InterPro" id="IPR050261">
    <property type="entry name" value="FrsA_esterase"/>
</dbReference>
<reference evidence="4 5" key="1">
    <citation type="journal article" date="2019" name="Int. J. Syst. Evol. Microbiol.">
        <title>The Global Catalogue of Microorganisms (GCM) 10K type strain sequencing project: providing services to taxonomists for standard genome sequencing and annotation.</title>
        <authorList>
            <consortium name="The Broad Institute Genomics Platform"/>
            <consortium name="The Broad Institute Genome Sequencing Center for Infectious Disease"/>
            <person name="Wu L."/>
            <person name="Ma J."/>
        </authorList>
    </citation>
    <scope>NUCLEOTIDE SEQUENCE [LARGE SCALE GENOMIC DNA]</scope>
    <source>
        <strain evidence="4 5">JCM 8201</strain>
    </source>
</reference>
<proteinExistence type="inferred from homology"/>
<dbReference type="Proteomes" id="UP001501842">
    <property type="component" value="Unassembled WGS sequence"/>
</dbReference>
<evidence type="ECO:0000259" key="3">
    <source>
        <dbReference type="Pfam" id="PF12146"/>
    </source>
</evidence>
<organism evidence="4 5">
    <name type="scientific">Actinocorallia aurantiaca</name>
    <dbReference type="NCBI Taxonomy" id="46204"/>
    <lineage>
        <taxon>Bacteria</taxon>
        <taxon>Bacillati</taxon>
        <taxon>Actinomycetota</taxon>
        <taxon>Actinomycetes</taxon>
        <taxon>Streptosporangiales</taxon>
        <taxon>Thermomonosporaceae</taxon>
        <taxon>Actinocorallia</taxon>
    </lineage>
</organism>
<dbReference type="Pfam" id="PF12146">
    <property type="entry name" value="Hydrolase_4"/>
    <property type="match status" value="1"/>
</dbReference>
<name>A0ABN3TWR2_9ACTN</name>
<comment type="caution">
    <text evidence="4">The sequence shown here is derived from an EMBL/GenBank/DDBJ whole genome shotgun (WGS) entry which is preliminary data.</text>
</comment>
<dbReference type="PANTHER" id="PTHR22946">
    <property type="entry name" value="DIENELACTONE HYDROLASE DOMAIN-CONTAINING PROTEIN-RELATED"/>
    <property type="match status" value="1"/>
</dbReference>
<keyword evidence="2 4" id="KW-0378">Hydrolase</keyword>
<dbReference type="Gene3D" id="3.40.50.1820">
    <property type="entry name" value="alpha/beta hydrolase"/>
    <property type="match status" value="1"/>
</dbReference>
<accession>A0ABN3TWR2</accession>